<proteinExistence type="predicted"/>
<evidence type="ECO:0000256" key="3">
    <source>
        <dbReference type="ARBA" id="ARBA00022692"/>
    </source>
</evidence>
<feature type="transmembrane region" description="Helical" evidence="6">
    <location>
        <begin position="171"/>
        <end position="193"/>
    </location>
</feature>
<name>A0ABX0W0S5_9RHOB</name>
<evidence type="ECO:0000256" key="6">
    <source>
        <dbReference type="SAM" id="Phobius"/>
    </source>
</evidence>
<dbReference type="PANTHER" id="PTHR42709">
    <property type="entry name" value="ALKALINE PHOSPHATASE LIKE PROTEIN"/>
    <property type="match status" value="1"/>
</dbReference>
<evidence type="ECO:0000313" key="8">
    <source>
        <dbReference type="EMBL" id="NIY73111.1"/>
    </source>
</evidence>
<dbReference type="EMBL" id="JAATOP010000007">
    <property type="protein sequence ID" value="NIY73111.1"/>
    <property type="molecule type" value="Genomic_DNA"/>
</dbReference>
<dbReference type="Pfam" id="PF09335">
    <property type="entry name" value="VTT_dom"/>
    <property type="match status" value="1"/>
</dbReference>
<keyword evidence="4 6" id="KW-1133">Transmembrane helix</keyword>
<feature type="transmembrane region" description="Helical" evidence="6">
    <location>
        <begin position="16"/>
        <end position="44"/>
    </location>
</feature>
<dbReference type="InterPro" id="IPR032816">
    <property type="entry name" value="VTT_dom"/>
</dbReference>
<evidence type="ECO:0000256" key="2">
    <source>
        <dbReference type="ARBA" id="ARBA00022475"/>
    </source>
</evidence>
<dbReference type="PANTHER" id="PTHR42709:SF6">
    <property type="entry name" value="UNDECAPRENYL PHOSPHATE TRANSPORTER A"/>
    <property type="match status" value="1"/>
</dbReference>
<evidence type="ECO:0000256" key="1">
    <source>
        <dbReference type="ARBA" id="ARBA00004651"/>
    </source>
</evidence>
<evidence type="ECO:0000313" key="9">
    <source>
        <dbReference type="Proteomes" id="UP000709466"/>
    </source>
</evidence>
<feature type="transmembrane region" description="Helical" evidence="6">
    <location>
        <begin position="136"/>
        <end position="159"/>
    </location>
</feature>
<evidence type="ECO:0000259" key="7">
    <source>
        <dbReference type="Pfam" id="PF09335"/>
    </source>
</evidence>
<evidence type="ECO:0000256" key="5">
    <source>
        <dbReference type="ARBA" id="ARBA00023136"/>
    </source>
</evidence>
<keyword evidence="9" id="KW-1185">Reference proteome</keyword>
<dbReference type="InterPro" id="IPR051311">
    <property type="entry name" value="DedA_domain"/>
</dbReference>
<keyword evidence="2" id="KW-1003">Cell membrane</keyword>
<comment type="subcellular location">
    <subcellularLocation>
        <location evidence="1">Cell membrane</location>
        <topology evidence="1">Multi-pass membrane protein</topology>
    </subcellularLocation>
</comment>
<comment type="caution">
    <text evidence="8">The sequence shown here is derived from an EMBL/GenBank/DDBJ whole genome shotgun (WGS) entry which is preliminary data.</text>
</comment>
<sequence>MTEWLLTQIATWGTPLFFITNFLSCIAFPIPASLLMLACGAFAASGDIQFSVSFAACLTGAILGDQAGYMIGRHGVTHLQRSVAKKENRRKLYARAAEFTARRGAVGIFLTRWLFSPLGPYANFAAGAMDMNRRRFTIWSAMGEVVWVSLYTSLGYVFGDQITTIAEVASNISGLLAASLLALLAGGLLLHLIRDIET</sequence>
<evidence type="ECO:0000256" key="4">
    <source>
        <dbReference type="ARBA" id="ARBA00022989"/>
    </source>
</evidence>
<feature type="domain" description="VTT" evidence="7">
    <location>
        <begin position="30"/>
        <end position="156"/>
    </location>
</feature>
<keyword evidence="3 6" id="KW-0812">Transmembrane</keyword>
<accession>A0ABX0W0S5</accession>
<protein>
    <submittedName>
        <fullName evidence="8">DedA family protein</fullName>
    </submittedName>
</protein>
<keyword evidence="5 6" id="KW-0472">Membrane</keyword>
<dbReference type="Proteomes" id="UP000709466">
    <property type="component" value="Unassembled WGS sequence"/>
</dbReference>
<reference evidence="8 9" key="1">
    <citation type="submission" date="2020-03" db="EMBL/GenBank/DDBJ databases">
        <title>Bacterial isolates of synthetic phycosphere.</title>
        <authorList>
            <person name="Fu H."/>
            <person name="Moran M.A."/>
        </authorList>
    </citation>
    <scope>NUCLEOTIDE SEQUENCE [LARGE SCALE GENOMIC DNA]</scope>
    <source>
        <strain evidence="8 9">HF1</strain>
    </source>
</reference>
<organism evidence="8 9">
    <name type="scientific">Marivivens donghaensis</name>
    <dbReference type="NCBI Taxonomy" id="1699413"/>
    <lineage>
        <taxon>Bacteria</taxon>
        <taxon>Pseudomonadati</taxon>
        <taxon>Pseudomonadota</taxon>
        <taxon>Alphaproteobacteria</taxon>
        <taxon>Rhodobacterales</taxon>
        <taxon>Paracoccaceae</taxon>
        <taxon>Marivivens group</taxon>
        <taxon>Marivivens</taxon>
    </lineage>
</organism>
<dbReference type="RefSeq" id="WP_167638492.1">
    <property type="nucleotide sequence ID" value="NZ_JAATOP010000007.1"/>
</dbReference>
<gene>
    <name evidence="8" type="ORF">HCZ30_11790</name>
</gene>